<proteinExistence type="predicted"/>
<sequence length="88" mass="9136">MTSTGRTCRPPCPRSTPGRYASGTPGINTSGMTTTAPPPARAAARSTHDMTQEARRGAPAEDMEQSGPAKPVHSHFLSGRGPLPPALK</sequence>
<gene>
    <name evidence="2" type="ORF">QFZ22_008793</name>
</gene>
<feature type="region of interest" description="Disordered" evidence="1">
    <location>
        <begin position="1"/>
        <end position="88"/>
    </location>
</feature>
<protein>
    <submittedName>
        <fullName evidence="2">Uncharacterized protein</fullName>
    </submittedName>
</protein>
<feature type="compositionally biased region" description="Low complexity" evidence="1">
    <location>
        <begin position="1"/>
        <end position="19"/>
    </location>
</feature>
<name>A0AAW8FSA1_9ACTN</name>
<dbReference type="AlphaFoldDB" id="A0AAW8FSA1"/>
<dbReference type="EMBL" id="JAUSZV010000005">
    <property type="protein sequence ID" value="MDQ0912808.1"/>
    <property type="molecule type" value="Genomic_DNA"/>
</dbReference>
<dbReference type="Proteomes" id="UP001234216">
    <property type="component" value="Unassembled WGS sequence"/>
</dbReference>
<evidence type="ECO:0000256" key="1">
    <source>
        <dbReference type="SAM" id="MobiDB-lite"/>
    </source>
</evidence>
<evidence type="ECO:0000313" key="3">
    <source>
        <dbReference type="Proteomes" id="UP001234216"/>
    </source>
</evidence>
<comment type="caution">
    <text evidence="2">The sequence shown here is derived from an EMBL/GenBank/DDBJ whole genome shotgun (WGS) entry which is preliminary data.</text>
</comment>
<reference evidence="2" key="1">
    <citation type="submission" date="2023-07" db="EMBL/GenBank/DDBJ databases">
        <title>Comparative genomics of wheat-associated soil bacteria to identify genetic determinants of phenazine resistance.</title>
        <authorList>
            <person name="Mouncey N."/>
        </authorList>
    </citation>
    <scope>NUCLEOTIDE SEQUENCE</scope>
    <source>
        <strain evidence="2">V4I22</strain>
    </source>
</reference>
<evidence type="ECO:0000313" key="2">
    <source>
        <dbReference type="EMBL" id="MDQ0912808.1"/>
    </source>
</evidence>
<organism evidence="2 3">
    <name type="scientific">Streptomyces canus</name>
    <dbReference type="NCBI Taxonomy" id="58343"/>
    <lineage>
        <taxon>Bacteria</taxon>
        <taxon>Bacillati</taxon>
        <taxon>Actinomycetota</taxon>
        <taxon>Actinomycetes</taxon>
        <taxon>Kitasatosporales</taxon>
        <taxon>Streptomycetaceae</taxon>
        <taxon>Streptomyces</taxon>
        <taxon>Streptomyces aurantiacus group</taxon>
    </lineage>
</organism>
<accession>A0AAW8FSA1</accession>
<feature type="compositionally biased region" description="Basic and acidic residues" evidence="1">
    <location>
        <begin position="46"/>
        <end position="59"/>
    </location>
</feature>